<sequence length="283" mass="31599">MIFSLLVLLILIRISLSGAVLDANYYQKTCPQVEDIIYTTVRNATTHDVKVSARILRMFFHDCFIRGCDASVLLDSTPNNKAEKDGHINFSLAAFESGGPSWSVLKGRKDGRISRAEETKSLPLSHDNTSQLIHSFSQKGLSVKDLVTLSGGHTLGRSRCTEFAYRLRNFSSAHDTDPTLDPEFAAELKEVCPIDNKDPNAGANLDKSGLGFDNDYYKRIVRGRGLLVSDQTLLGDHRTRWRVEALARYQRLFFRDFGPAMVRLGNVGVDESGEVRLDCRVVN</sequence>
<comment type="cofactor">
    <cofactor evidence="15 18">
        <name>heme b</name>
        <dbReference type="ChEBI" id="CHEBI:60344"/>
    </cofactor>
    <text evidence="15 18">Binds 1 heme b (iron(II)-protoporphyrin IX) group per subunit.</text>
</comment>
<feature type="domain" description="Plant heme peroxidase family profile" evidence="19">
    <location>
        <begin position="20"/>
        <end position="283"/>
    </location>
</feature>
<evidence type="ECO:0000256" key="9">
    <source>
        <dbReference type="ARBA" id="ARBA00023002"/>
    </source>
</evidence>
<dbReference type="Gene3D" id="1.10.420.10">
    <property type="entry name" value="Peroxidase, domain 2"/>
    <property type="match status" value="1"/>
</dbReference>
<keyword evidence="7 15" id="KW-0479">Metal-binding</keyword>
<comment type="function">
    <text evidence="2">Removal of H(2)O(2), oxidation of toxic reductants, biosynthesis and degradation of lignin, suberization, auxin catabolism, response to environmental stresses such as wounding, pathogen attack and oxidative stress. These functions might be dependent on each isozyme/isoform in each plant tissue.</text>
</comment>
<comment type="cofactor">
    <cofactor evidence="15 18">
        <name>Ca(2+)</name>
        <dbReference type="ChEBI" id="CHEBI:29108"/>
    </cofactor>
    <text evidence="15 18">Binds 2 calcium ions per subunit.</text>
</comment>
<feature type="site" description="Transition state stabilizer" evidence="16">
    <location>
        <position position="57"/>
    </location>
</feature>
<evidence type="ECO:0000259" key="19">
    <source>
        <dbReference type="PROSITE" id="PS50873"/>
    </source>
</evidence>
<dbReference type="PROSITE" id="PS50873">
    <property type="entry name" value="PEROXIDASE_4"/>
    <property type="match status" value="1"/>
</dbReference>
<dbReference type="PRINTS" id="PR00461">
    <property type="entry name" value="PLPEROXIDASE"/>
</dbReference>
<feature type="binding site" evidence="15">
    <location>
        <position position="67"/>
    </location>
    <ligand>
        <name>Ca(2+)</name>
        <dbReference type="ChEBI" id="CHEBI:29108"/>
        <label>1</label>
    </ligand>
</feature>
<organism evidence="20">
    <name type="scientific">Sesamum radiatum</name>
    <name type="common">Black benniseed</name>
    <dbReference type="NCBI Taxonomy" id="300843"/>
    <lineage>
        <taxon>Eukaryota</taxon>
        <taxon>Viridiplantae</taxon>
        <taxon>Streptophyta</taxon>
        <taxon>Embryophyta</taxon>
        <taxon>Tracheophyta</taxon>
        <taxon>Spermatophyta</taxon>
        <taxon>Magnoliopsida</taxon>
        <taxon>eudicotyledons</taxon>
        <taxon>Gunneridae</taxon>
        <taxon>Pentapetalae</taxon>
        <taxon>asterids</taxon>
        <taxon>lamiids</taxon>
        <taxon>Lamiales</taxon>
        <taxon>Pedaliaceae</taxon>
        <taxon>Sesamum</taxon>
    </lineage>
</organism>
<feature type="binding site" evidence="15">
    <location>
        <position position="83"/>
    </location>
    <ligand>
        <name>Ca(2+)</name>
        <dbReference type="ChEBI" id="CHEBI:29108"/>
        <label>1</label>
    </ligand>
</feature>
<evidence type="ECO:0000256" key="10">
    <source>
        <dbReference type="ARBA" id="ARBA00023004"/>
    </source>
</evidence>
<gene>
    <name evidence="20" type="ORF">Sradi_1951000</name>
</gene>
<keyword evidence="5 18" id="KW-0575">Peroxidase</keyword>
<evidence type="ECO:0000256" key="8">
    <source>
        <dbReference type="ARBA" id="ARBA00022837"/>
    </source>
</evidence>
<dbReference type="InterPro" id="IPR033905">
    <property type="entry name" value="Secretory_peroxidase"/>
</dbReference>
<feature type="chain" id="PRO_5043104942" description="Peroxidase" evidence="18">
    <location>
        <begin position="18"/>
        <end position="283"/>
    </location>
</feature>
<dbReference type="PRINTS" id="PR00458">
    <property type="entry name" value="PEROXIDASE"/>
</dbReference>
<dbReference type="GO" id="GO:0005576">
    <property type="term" value="C:extracellular region"/>
    <property type="evidence" value="ECO:0007669"/>
    <property type="project" value="UniProtKB-SubCell"/>
</dbReference>
<evidence type="ECO:0000256" key="6">
    <source>
        <dbReference type="ARBA" id="ARBA00022617"/>
    </source>
</evidence>
<evidence type="ECO:0000256" key="12">
    <source>
        <dbReference type="ARBA" id="ARBA00023180"/>
    </source>
</evidence>
<evidence type="ECO:0000256" key="7">
    <source>
        <dbReference type="ARBA" id="ARBA00022723"/>
    </source>
</evidence>
<evidence type="ECO:0000256" key="16">
    <source>
        <dbReference type="PIRSR" id="PIRSR600823-4"/>
    </source>
</evidence>
<dbReference type="InterPro" id="IPR002016">
    <property type="entry name" value="Haem_peroxidase"/>
</dbReference>
<dbReference type="GO" id="GO:0046872">
    <property type="term" value="F:metal ion binding"/>
    <property type="evidence" value="ECO:0007669"/>
    <property type="project" value="UniProtKB-UniRule"/>
</dbReference>
<dbReference type="AlphaFoldDB" id="A0AAW2TFN1"/>
<evidence type="ECO:0000313" key="20">
    <source>
        <dbReference type="EMBL" id="KAL0403102.1"/>
    </source>
</evidence>
<feature type="binding site" evidence="14">
    <location>
        <position position="123"/>
    </location>
    <ligand>
        <name>substrate</name>
    </ligand>
</feature>
<feature type="disulfide bond" evidence="17">
    <location>
        <begin position="63"/>
        <end position="68"/>
    </location>
</feature>
<accession>A0AAW2TFN1</accession>
<dbReference type="PANTHER" id="PTHR31517:SF51">
    <property type="entry name" value="PEROXIDASE 55"/>
    <property type="match status" value="1"/>
</dbReference>
<evidence type="ECO:0000256" key="2">
    <source>
        <dbReference type="ARBA" id="ARBA00002322"/>
    </source>
</evidence>
<comment type="similarity">
    <text evidence="18">Belongs to the peroxidase family. Classical plant (class III) peroxidase subfamily.</text>
</comment>
<evidence type="ECO:0000256" key="3">
    <source>
        <dbReference type="ARBA" id="ARBA00006873"/>
    </source>
</evidence>
<dbReference type="InterPro" id="IPR019794">
    <property type="entry name" value="Peroxidases_AS"/>
</dbReference>
<keyword evidence="18" id="KW-0376">Hydrogen peroxide</keyword>
<keyword evidence="11 17" id="KW-1015">Disulfide bond</keyword>
<evidence type="ECO:0000256" key="5">
    <source>
        <dbReference type="ARBA" id="ARBA00022559"/>
    </source>
</evidence>
<dbReference type="CDD" id="cd00693">
    <property type="entry name" value="secretory_peroxidase"/>
    <property type="match status" value="1"/>
</dbReference>
<feature type="signal peptide" evidence="18">
    <location>
        <begin position="1"/>
        <end position="17"/>
    </location>
</feature>
<dbReference type="PROSITE" id="PS00435">
    <property type="entry name" value="PEROXIDASE_1"/>
    <property type="match status" value="1"/>
</dbReference>
<dbReference type="GO" id="GO:0140825">
    <property type="term" value="F:lactoperoxidase activity"/>
    <property type="evidence" value="ECO:0007669"/>
    <property type="project" value="UniProtKB-EC"/>
</dbReference>
<reference evidence="20" key="2">
    <citation type="journal article" date="2024" name="Plant">
        <title>Genomic evolution and insights into agronomic trait innovations of Sesamum species.</title>
        <authorList>
            <person name="Miao H."/>
            <person name="Wang L."/>
            <person name="Qu L."/>
            <person name="Liu H."/>
            <person name="Sun Y."/>
            <person name="Le M."/>
            <person name="Wang Q."/>
            <person name="Wei S."/>
            <person name="Zheng Y."/>
            <person name="Lin W."/>
            <person name="Duan Y."/>
            <person name="Cao H."/>
            <person name="Xiong S."/>
            <person name="Wang X."/>
            <person name="Wei L."/>
            <person name="Li C."/>
            <person name="Ma Q."/>
            <person name="Ju M."/>
            <person name="Zhao R."/>
            <person name="Li G."/>
            <person name="Mu C."/>
            <person name="Tian Q."/>
            <person name="Mei H."/>
            <person name="Zhang T."/>
            <person name="Gao T."/>
            <person name="Zhang H."/>
        </authorList>
    </citation>
    <scope>NUCLEOTIDE SEQUENCE</scope>
    <source>
        <strain evidence="20">G02</strain>
    </source>
</reference>
<evidence type="ECO:0000256" key="18">
    <source>
        <dbReference type="RuleBase" id="RU362060"/>
    </source>
</evidence>
<keyword evidence="18" id="KW-0964">Secreted</keyword>
<evidence type="ECO:0000256" key="11">
    <source>
        <dbReference type="ARBA" id="ARBA00023157"/>
    </source>
</evidence>
<feature type="binding site" evidence="15">
    <location>
        <position position="154"/>
    </location>
    <ligand>
        <name>Ca(2+)</name>
        <dbReference type="ChEBI" id="CHEBI:29108"/>
        <label>2</label>
    </ligand>
</feature>
<evidence type="ECO:0000256" key="17">
    <source>
        <dbReference type="PIRSR" id="PIRSR600823-5"/>
    </source>
</evidence>
<keyword evidence="6 18" id="KW-0349">Heme</keyword>
<dbReference type="InterPro" id="IPR010255">
    <property type="entry name" value="Haem_peroxidase_sf"/>
</dbReference>
<dbReference type="EMBL" id="JACGWJ010000008">
    <property type="protein sequence ID" value="KAL0403102.1"/>
    <property type="molecule type" value="Genomic_DNA"/>
</dbReference>
<feature type="binding site" evidence="15">
    <location>
        <position position="71"/>
    </location>
    <ligand>
        <name>Ca(2+)</name>
        <dbReference type="ChEBI" id="CHEBI:29108"/>
        <label>1</label>
    </ligand>
</feature>
<comment type="similarity">
    <text evidence="3">Belongs to the peroxidase family. Ascorbate peroxidase subfamily.</text>
</comment>
<dbReference type="EC" id="1.11.1.7" evidence="4 18"/>
<comment type="caution">
    <text evidence="20">The sequence shown here is derived from an EMBL/GenBank/DDBJ whole genome shotgun (WGS) entry which is preliminary data.</text>
</comment>
<name>A0AAW2TFN1_SESRA</name>
<dbReference type="Pfam" id="PF00141">
    <property type="entry name" value="peroxidase"/>
    <property type="match status" value="1"/>
</dbReference>
<comment type="subcellular location">
    <subcellularLocation>
        <location evidence="18">Secreted</location>
    </subcellularLocation>
</comment>
<dbReference type="FunFam" id="1.10.420.10:FF:000006">
    <property type="entry name" value="Peroxidase"/>
    <property type="match status" value="1"/>
</dbReference>
<feature type="active site" description="Proton acceptor" evidence="13">
    <location>
        <position position="61"/>
    </location>
</feature>
<dbReference type="PROSITE" id="PS00436">
    <property type="entry name" value="PEROXIDASE_2"/>
    <property type="match status" value="1"/>
</dbReference>
<keyword evidence="10 15" id="KW-0408">Iron</keyword>
<feature type="binding site" evidence="15">
    <location>
        <position position="69"/>
    </location>
    <ligand>
        <name>Ca(2+)</name>
        <dbReference type="ChEBI" id="CHEBI:29108"/>
        <label>1</label>
    </ligand>
</feature>
<keyword evidence="12" id="KW-0325">Glycoprotein</keyword>
<dbReference type="Gene3D" id="1.10.520.10">
    <property type="match status" value="1"/>
</dbReference>
<evidence type="ECO:0000256" key="1">
    <source>
        <dbReference type="ARBA" id="ARBA00000189"/>
    </source>
</evidence>
<evidence type="ECO:0000256" key="4">
    <source>
        <dbReference type="ARBA" id="ARBA00012313"/>
    </source>
</evidence>
<keyword evidence="9 18" id="KW-0560">Oxidoreductase</keyword>
<feature type="disulfide bond" evidence="17">
    <location>
        <begin position="160"/>
        <end position="192"/>
    </location>
</feature>
<evidence type="ECO:0000256" key="15">
    <source>
        <dbReference type="PIRSR" id="PIRSR600823-3"/>
    </source>
</evidence>
<dbReference type="InterPro" id="IPR019793">
    <property type="entry name" value="Peroxidases_heam-ligand_BS"/>
</dbReference>
<evidence type="ECO:0000256" key="13">
    <source>
        <dbReference type="PIRSR" id="PIRSR600823-1"/>
    </source>
</evidence>
<dbReference type="GO" id="GO:0020037">
    <property type="term" value="F:heme binding"/>
    <property type="evidence" value="ECO:0007669"/>
    <property type="project" value="UniProtKB-UniRule"/>
</dbReference>
<dbReference type="SUPFAM" id="SSF48113">
    <property type="entry name" value="Heme-dependent peroxidases"/>
    <property type="match status" value="1"/>
</dbReference>
<keyword evidence="8 15" id="KW-0106">Calcium</keyword>
<dbReference type="PANTHER" id="PTHR31517">
    <property type="match status" value="1"/>
</dbReference>
<dbReference type="InterPro" id="IPR000823">
    <property type="entry name" value="Peroxidase_pln"/>
</dbReference>
<feature type="binding site" evidence="15">
    <location>
        <position position="206"/>
    </location>
    <ligand>
        <name>Ca(2+)</name>
        <dbReference type="ChEBI" id="CHEBI:29108"/>
        <label>2</label>
    </ligand>
</feature>
<dbReference type="GO" id="GO:0006979">
    <property type="term" value="P:response to oxidative stress"/>
    <property type="evidence" value="ECO:0007669"/>
    <property type="project" value="UniProtKB-UniRule"/>
</dbReference>
<evidence type="ECO:0000256" key="14">
    <source>
        <dbReference type="PIRSR" id="PIRSR600823-2"/>
    </source>
</evidence>
<reference evidence="20" key="1">
    <citation type="submission" date="2020-06" db="EMBL/GenBank/DDBJ databases">
        <authorList>
            <person name="Li T."/>
            <person name="Hu X."/>
            <person name="Zhang T."/>
            <person name="Song X."/>
            <person name="Zhang H."/>
            <person name="Dai N."/>
            <person name="Sheng W."/>
            <person name="Hou X."/>
            <person name="Wei L."/>
        </authorList>
    </citation>
    <scope>NUCLEOTIDE SEQUENCE</scope>
    <source>
        <strain evidence="20">G02</strain>
        <tissue evidence="20">Leaf</tissue>
    </source>
</reference>
<feature type="binding site" evidence="15">
    <location>
        <position position="62"/>
    </location>
    <ligand>
        <name>Ca(2+)</name>
        <dbReference type="ChEBI" id="CHEBI:29108"/>
        <label>1</label>
    </ligand>
</feature>
<feature type="binding site" description="axial binding residue" evidence="15">
    <location>
        <position position="153"/>
    </location>
    <ligand>
        <name>heme b</name>
        <dbReference type="ChEBI" id="CHEBI:60344"/>
    </ligand>
    <ligandPart>
        <name>Fe</name>
        <dbReference type="ChEBI" id="CHEBI:18248"/>
    </ligandPart>
</feature>
<dbReference type="GO" id="GO:0042744">
    <property type="term" value="P:hydrogen peroxide catabolic process"/>
    <property type="evidence" value="ECO:0007669"/>
    <property type="project" value="UniProtKB-KW"/>
</dbReference>
<comment type="catalytic activity">
    <reaction evidence="1 18">
        <text>2 a phenolic donor + H2O2 = 2 a phenolic radical donor + 2 H2O</text>
        <dbReference type="Rhea" id="RHEA:56136"/>
        <dbReference type="ChEBI" id="CHEBI:15377"/>
        <dbReference type="ChEBI" id="CHEBI:16240"/>
        <dbReference type="ChEBI" id="CHEBI:139520"/>
        <dbReference type="ChEBI" id="CHEBI:139521"/>
        <dbReference type="EC" id="1.11.1.7"/>
    </reaction>
</comment>
<keyword evidence="18" id="KW-0732">Signal</keyword>
<feature type="binding site" evidence="15">
    <location>
        <position position="213"/>
    </location>
    <ligand>
        <name>Ca(2+)</name>
        <dbReference type="ChEBI" id="CHEBI:29108"/>
        <label>2</label>
    </ligand>
</feature>
<proteinExistence type="inferred from homology"/>
<protein>
    <recommendedName>
        <fullName evidence="4 18">Peroxidase</fullName>
        <ecNumber evidence="4 18">1.11.1.7</ecNumber>
    </recommendedName>
</protein>